<protein>
    <submittedName>
        <fullName evidence="4">Ankyrin repeat domain-containing protein</fullName>
    </submittedName>
</protein>
<dbReference type="EMBL" id="JAEPWM010000007">
    <property type="protein sequence ID" value="MBK6007766.1"/>
    <property type="molecule type" value="Genomic_DNA"/>
</dbReference>
<evidence type="ECO:0000256" key="1">
    <source>
        <dbReference type="ARBA" id="ARBA00022737"/>
    </source>
</evidence>
<proteinExistence type="predicted"/>
<dbReference type="SUPFAM" id="SSF48403">
    <property type="entry name" value="Ankyrin repeat"/>
    <property type="match status" value="1"/>
</dbReference>
<dbReference type="PRINTS" id="PR01415">
    <property type="entry name" value="ANKYRIN"/>
</dbReference>
<dbReference type="RefSeq" id="WP_201173882.1">
    <property type="nucleotide sequence ID" value="NZ_JAEPWM010000007.1"/>
</dbReference>
<organism evidence="4 5">
    <name type="scientific">Ramlibacter ginsenosidimutans</name>
    <dbReference type="NCBI Taxonomy" id="502333"/>
    <lineage>
        <taxon>Bacteria</taxon>
        <taxon>Pseudomonadati</taxon>
        <taxon>Pseudomonadota</taxon>
        <taxon>Betaproteobacteria</taxon>
        <taxon>Burkholderiales</taxon>
        <taxon>Comamonadaceae</taxon>
        <taxon>Ramlibacter</taxon>
    </lineage>
</organism>
<feature type="repeat" description="ANK" evidence="3">
    <location>
        <begin position="90"/>
        <end position="118"/>
    </location>
</feature>
<evidence type="ECO:0000313" key="5">
    <source>
        <dbReference type="Proteomes" id="UP000630528"/>
    </source>
</evidence>
<comment type="caution">
    <text evidence="4">The sequence shown here is derived from an EMBL/GenBank/DDBJ whole genome shotgun (WGS) entry which is preliminary data.</text>
</comment>
<gene>
    <name evidence="4" type="ORF">JJB11_16830</name>
</gene>
<reference evidence="4" key="1">
    <citation type="journal article" date="2012" name="J. Microbiol. Biotechnol.">
        <title>Ramlibacter ginsenosidimutans sp. nov., with ginsenoside-converting activity.</title>
        <authorList>
            <person name="Wang L."/>
            <person name="An D.S."/>
            <person name="Kim S.G."/>
            <person name="Jin F.X."/>
            <person name="Kim S.C."/>
            <person name="Lee S.T."/>
            <person name="Im W.T."/>
        </authorList>
    </citation>
    <scope>NUCLEOTIDE SEQUENCE</scope>
    <source>
        <strain evidence="4">KACC 17527</strain>
    </source>
</reference>
<dbReference type="PANTHER" id="PTHR24171">
    <property type="entry name" value="ANKYRIN REPEAT DOMAIN-CONTAINING PROTEIN 39-RELATED"/>
    <property type="match status" value="1"/>
</dbReference>
<evidence type="ECO:0000313" key="4">
    <source>
        <dbReference type="EMBL" id="MBK6007766.1"/>
    </source>
</evidence>
<keyword evidence="2 3" id="KW-0040">ANK repeat</keyword>
<dbReference type="AlphaFoldDB" id="A0A934TUP0"/>
<dbReference type="PROSITE" id="PS50088">
    <property type="entry name" value="ANK_REPEAT"/>
    <property type="match status" value="3"/>
</dbReference>
<keyword evidence="5" id="KW-1185">Reference proteome</keyword>
<feature type="repeat" description="ANK" evidence="3">
    <location>
        <begin position="153"/>
        <end position="185"/>
    </location>
</feature>
<dbReference type="Gene3D" id="1.25.40.20">
    <property type="entry name" value="Ankyrin repeat-containing domain"/>
    <property type="match status" value="1"/>
</dbReference>
<reference evidence="4" key="2">
    <citation type="submission" date="2021-01" db="EMBL/GenBank/DDBJ databases">
        <authorList>
            <person name="Kang M."/>
        </authorList>
    </citation>
    <scope>NUCLEOTIDE SEQUENCE</scope>
    <source>
        <strain evidence="4">KACC 17527</strain>
    </source>
</reference>
<name>A0A934TUP0_9BURK</name>
<keyword evidence="1" id="KW-0677">Repeat</keyword>
<dbReference type="PANTHER" id="PTHR24171:SF8">
    <property type="entry name" value="BRCA1-ASSOCIATED RING DOMAIN PROTEIN 1"/>
    <property type="match status" value="1"/>
</dbReference>
<dbReference type="SMART" id="SM00248">
    <property type="entry name" value="ANK"/>
    <property type="match status" value="4"/>
</dbReference>
<dbReference type="GO" id="GO:0004842">
    <property type="term" value="F:ubiquitin-protein transferase activity"/>
    <property type="evidence" value="ECO:0007669"/>
    <property type="project" value="TreeGrafter"/>
</dbReference>
<evidence type="ECO:0000256" key="3">
    <source>
        <dbReference type="PROSITE-ProRule" id="PRU00023"/>
    </source>
</evidence>
<evidence type="ECO:0000256" key="2">
    <source>
        <dbReference type="ARBA" id="ARBA00023043"/>
    </source>
</evidence>
<dbReference type="GO" id="GO:0085020">
    <property type="term" value="P:protein K6-linked ubiquitination"/>
    <property type="evidence" value="ECO:0007669"/>
    <property type="project" value="TreeGrafter"/>
</dbReference>
<dbReference type="PROSITE" id="PS50297">
    <property type="entry name" value="ANK_REP_REGION"/>
    <property type="match status" value="3"/>
</dbReference>
<accession>A0A934TUP0</accession>
<sequence length="219" mass="24090">MRNRIRFIAALVLAFALPWSWAGSYDDFFVAITRDDPQAVTELLQRGFDANTVDPKGRQGLFLALQLGSLKAADVLIAWPKTQVEWRSAKDESPLMIAAFKGYKEQVRKLIARDADVNKPGWTPLHYAATAGHVDIIALLLDENAYIDAESPNKTTPLMMAAMYGSTAAVRALLEAGADPTLRNQLGLSAVDFAQRGKRPDAAELIAAAIRNRQPRGKW</sequence>
<feature type="repeat" description="ANK" evidence="3">
    <location>
        <begin position="120"/>
        <end position="152"/>
    </location>
</feature>
<dbReference type="Proteomes" id="UP000630528">
    <property type="component" value="Unassembled WGS sequence"/>
</dbReference>
<dbReference type="InterPro" id="IPR002110">
    <property type="entry name" value="Ankyrin_rpt"/>
</dbReference>
<dbReference type="InterPro" id="IPR036770">
    <property type="entry name" value="Ankyrin_rpt-contain_sf"/>
</dbReference>
<dbReference type="Pfam" id="PF12796">
    <property type="entry name" value="Ank_2"/>
    <property type="match status" value="1"/>
</dbReference>